<evidence type="ECO:0000313" key="2">
    <source>
        <dbReference type="EMBL" id="KRO95420.1"/>
    </source>
</evidence>
<dbReference type="Gene3D" id="3.30.200.20">
    <property type="entry name" value="Phosphorylase Kinase, domain 1"/>
    <property type="match status" value="1"/>
</dbReference>
<protein>
    <recommendedName>
        <fullName evidence="1">Aminoglycoside phosphotransferase domain-containing protein</fullName>
    </recommendedName>
</protein>
<dbReference type="PANTHER" id="PTHR21310">
    <property type="entry name" value="AMINOGLYCOSIDE PHOSPHOTRANSFERASE-RELATED-RELATED"/>
    <property type="match status" value="1"/>
</dbReference>
<accession>A0A0R2U799</accession>
<dbReference type="EMBL" id="LICS01000032">
    <property type="protein sequence ID" value="KRO95420.1"/>
    <property type="molecule type" value="Genomic_DNA"/>
</dbReference>
<dbReference type="Pfam" id="PF01636">
    <property type="entry name" value="APH"/>
    <property type="match status" value="1"/>
</dbReference>
<dbReference type="STRING" id="1655612.ABS10_01475"/>
<name>A0A0R2U799_9GAMM</name>
<dbReference type="InterPro" id="IPR002575">
    <property type="entry name" value="Aminoglycoside_PTrfase"/>
</dbReference>
<evidence type="ECO:0000313" key="3">
    <source>
        <dbReference type="Proteomes" id="UP000051027"/>
    </source>
</evidence>
<dbReference type="InterPro" id="IPR051678">
    <property type="entry name" value="AGP_Transferase"/>
</dbReference>
<dbReference type="PANTHER" id="PTHR21310:SF40">
    <property type="entry name" value="AMINOGLYCOSIDE PHOSPHOTRANSFERASE DOMAIN-CONTAINING PROTEIN-RELATED"/>
    <property type="match status" value="1"/>
</dbReference>
<evidence type="ECO:0000259" key="1">
    <source>
        <dbReference type="Pfam" id="PF01636"/>
    </source>
</evidence>
<dbReference type="CDD" id="cd05154">
    <property type="entry name" value="ACAD10_11_N-like"/>
    <property type="match status" value="1"/>
</dbReference>
<dbReference type="InterPro" id="IPR041726">
    <property type="entry name" value="ACAD10_11_N"/>
</dbReference>
<organism evidence="2 3">
    <name type="scientific">SAR86 cluster bacterium BACL1 MAG-120820-bin45</name>
    <dbReference type="NCBI Taxonomy" id="1655612"/>
    <lineage>
        <taxon>Bacteria</taxon>
        <taxon>Pseudomonadati</taxon>
        <taxon>Pseudomonadota</taxon>
        <taxon>Gammaproteobacteria</taxon>
        <taxon>SAR86 cluster</taxon>
    </lineage>
</organism>
<dbReference type="SUPFAM" id="SSF56112">
    <property type="entry name" value="Protein kinase-like (PK-like)"/>
    <property type="match status" value="1"/>
</dbReference>
<sequence>MPKPQERNQEETKVIFQNWLVEKLHEASDLHVEILGGPENTGFSNETLSFQVSYTLNNEQVSSGLVLRFYPEGFFVFPDYDIHKQFLIMQKLAVHDIKVPTVLWYEESDEVFGTSFYVMEMAQGDAPSDNPPFHQEGWVADASEDVRERIWWGWVEEMSKVHQVDISNGDYDFLNRPELADSHLDQELNYYFNFHDWAMEGEEHPVANQAREWLKANKPISKQSSIIWGDSRCANIMYLPDGTISAVLDWEMASLGDPCMDLAWGIAIDDCNSKGVGVDRLSGFPGPVATIAKWEALTGHSADNYDYFYILALYKFAVIMIKVVRKLEHYEIMPMGLNAHINNHVTPILEAKLKDL</sequence>
<dbReference type="InterPro" id="IPR011009">
    <property type="entry name" value="Kinase-like_dom_sf"/>
</dbReference>
<feature type="domain" description="Aminoglycoside phosphotransferase" evidence="1">
    <location>
        <begin position="64"/>
        <end position="266"/>
    </location>
</feature>
<dbReference type="Gene3D" id="3.90.1200.10">
    <property type="match status" value="1"/>
</dbReference>
<proteinExistence type="predicted"/>
<comment type="caution">
    <text evidence="2">The sequence shown here is derived from an EMBL/GenBank/DDBJ whole genome shotgun (WGS) entry which is preliminary data.</text>
</comment>
<gene>
    <name evidence="2" type="ORF">ABS10_01475</name>
</gene>
<dbReference type="AlphaFoldDB" id="A0A0R2U799"/>
<reference evidence="2 3" key="1">
    <citation type="submission" date="2015-10" db="EMBL/GenBank/DDBJ databases">
        <title>Metagenome-Assembled Genomes uncover a global brackish microbiome.</title>
        <authorList>
            <person name="Hugerth L.W."/>
            <person name="Larsson J."/>
            <person name="Alneberg J."/>
            <person name="Lindh M.V."/>
            <person name="Legrand C."/>
            <person name="Pinhassi J."/>
            <person name="Andersson A.F."/>
        </authorList>
    </citation>
    <scope>NUCLEOTIDE SEQUENCE [LARGE SCALE GENOMIC DNA]</scope>
    <source>
        <strain evidence="2">BACL1 MAG-120820-bin45</strain>
    </source>
</reference>
<dbReference type="Proteomes" id="UP000051027">
    <property type="component" value="Unassembled WGS sequence"/>
</dbReference>